<protein>
    <submittedName>
        <fullName evidence="1">Uncharacterized protein</fullName>
    </submittedName>
</protein>
<comment type="caution">
    <text evidence="1">The sequence shown here is derived from an EMBL/GenBank/DDBJ whole genome shotgun (WGS) entry which is preliminary data.</text>
</comment>
<accession>A0A4C1U1Z5</accession>
<dbReference type="AlphaFoldDB" id="A0A4C1U1Z5"/>
<organism evidence="1 2">
    <name type="scientific">Eumeta variegata</name>
    <name type="common">Bagworm moth</name>
    <name type="synonym">Eumeta japonica</name>
    <dbReference type="NCBI Taxonomy" id="151549"/>
    <lineage>
        <taxon>Eukaryota</taxon>
        <taxon>Metazoa</taxon>
        <taxon>Ecdysozoa</taxon>
        <taxon>Arthropoda</taxon>
        <taxon>Hexapoda</taxon>
        <taxon>Insecta</taxon>
        <taxon>Pterygota</taxon>
        <taxon>Neoptera</taxon>
        <taxon>Endopterygota</taxon>
        <taxon>Lepidoptera</taxon>
        <taxon>Glossata</taxon>
        <taxon>Ditrysia</taxon>
        <taxon>Tineoidea</taxon>
        <taxon>Psychidae</taxon>
        <taxon>Oiketicinae</taxon>
        <taxon>Eumeta</taxon>
    </lineage>
</organism>
<dbReference type="EMBL" id="BGZK01000116">
    <property type="protein sequence ID" value="GBP20280.1"/>
    <property type="molecule type" value="Genomic_DNA"/>
</dbReference>
<reference evidence="1 2" key="1">
    <citation type="journal article" date="2019" name="Commun. Biol.">
        <title>The bagworm genome reveals a unique fibroin gene that provides high tensile strength.</title>
        <authorList>
            <person name="Kono N."/>
            <person name="Nakamura H."/>
            <person name="Ohtoshi R."/>
            <person name="Tomita M."/>
            <person name="Numata K."/>
            <person name="Arakawa K."/>
        </authorList>
    </citation>
    <scope>NUCLEOTIDE SEQUENCE [LARGE SCALE GENOMIC DNA]</scope>
</reference>
<evidence type="ECO:0000313" key="1">
    <source>
        <dbReference type="EMBL" id="GBP20280.1"/>
    </source>
</evidence>
<keyword evidence="2" id="KW-1185">Reference proteome</keyword>
<sequence>MWIVELKLAKRIPPDEMARSVMLLAGVLRRLNTAGQHAGLQTAHKPSIQCVVETRSNCCCPNVLDMVSEVEIYNEGVTKYLSSNCQEMDALDARRAGEERSPERLRFDCYSAYHRPSEGGMYAFSYLLWSVDLGMVCKERELDAGRRTRRAFGLQLKSKQYCSIPTRADRWSFITLGAYRTPVRAVPARSVGLGSRSRLAGALSALEKLTFALEVGRERHH</sequence>
<gene>
    <name evidence="1" type="ORF">EVAR_82154_1</name>
</gene>
<proteinExistence type="predicted"/>
<name>A0A4C1U1Z5_EUMVA</name>
<dbReference type="Proteomes" id="UP000299102">
    <property type="component" value="Unassembled WGS sequence"/>
</dbReference>
<evidence type="ECO:0000313" key="2">
    <source>
        <dbReference type="Proteomes" id="UP000299102"/>
    </source>
</evidence>